<dbReference type="InterPro" id="IPR049713">
    <property type="entry name" value="Pr6Pr-like"/>
</dbReference>
<accession>A0ABW3AGS9</accession>
<evidence type="ECO:0000256" key="1">
    <source>
        <dbReference type="SAM" id="Phobius"/>
    </source>
</evidence>
<evidence type="ECO:0000313" key="2">
    <source>
        <dbReference type="EMBL" id="MFD0789961.1"/>
    </source>
</evidence>
<reference evidence="3" key="1">
    <citation type="journal article" date="2019" name="Int. J. Syst. Evol. Microbiol.">
        <title>The Global Catalogue of Microorganisms (GCM) 10K type strain sequencing project: providing services to taxonomists for standard genome sequencing and annotation.</title>
        <authorList>
            <consortium name="The Broad Institute Genomics Platform"/>
            <consortium name="The Broad Institute Genome Sequencing Center for Infectious Disease"/>
            <person name="Wu L."/>
            <person name="Ma J."/>
        </authorList>
    </citation>
    <scope>NUCLEOTIDE SEQUENCE [LARGE SCALE GENOMIC DNA]</scope>
    <source>
        <strain evidence="3">CCUG 54523</strain>
    </source>
</reference>
<name>A0ABW3AGS9_9MICO</name>
<protein>
    <submittedName>
        <fullName evidence="2">Pr6Pr family membrane protein</fullName>
    </submittedName>
</protein>
<evidence type="ECO:0000313" key="3">
    <source>
        <dbReference type="Proteomes" id="UP001597055"/>
    </source>
</evidence>
<dbReference type="Proteomes" id="UP001597055">
    <property type="component" value="Unassembled WGS sequence"/>
</dbReference>
<dbReference type="NCBIfam" id="NF038065">
    <property type="entry name" value="Pr6Pr"/>
    <property type="match status" value="1"/>
</dbReference>
<keyword evidence="3" id="KW-1185">Reference proteome</keyword>
<feature type="transmembrane region" description="Helical" evidence="1">
    <location>
        <begin position="148"/>
        <end position="166"/>
    </location>
</feature>
<organism evidence="2 3">
    <name type="scientific">Microbacterium insulae</name>
    <dbReference type="NCBI Taxonomy" id="483014"/>
    <lineage>
        <taxon>Bacteria</taxon>
        <taxon>Bacillati</taxon>
        <taxon>Actinomycetota</taxon>
        <taxon>Actinomycetes</taxon>
        <taxon>Micrococcales</taxon>
        <taxon>Microbacteriaceae</taxon>
        <taxon>Microbacterium</taxon>
    </lineage>
</organism>
<feature type="transmembrane region" description="Helical" evidence="1">
    <location>
        <begin position="77"/>
        <end position="101"/>
    </location>
</feature>
<gene>
    <name evidence="2" type="ORF">ACFQ0P_06090</name>
</gene>
<dbReference type="EMBL" id="JBHTII010000001">
    <property type="protein sequence ID" value="MFD0789961.1"/>
    <property type="molecule type" value="Genomic_DNA"/>
</dbReference>
<dbReference type="RefSeq" id="WP_204981213.1">
    <property type="nucleotide sequence ID" value="NZ_JBHTII010000001.1"/>
</dbReference>
<feature type="transmembrane region" description="Helical" evidence="1">
    <location>
        <begin position="121"/>
        <end position="141"/>
    </location>
</feature>
<sequence>MNWSSMRFAAASLGVSAVAAGYIVNVDRATRQGQSLALVLANYFSMFTIVSTLLCAGALVAAATWARMHPESAREPLGIAVGLAATAGPVLLLGVVYNVLLRGVPSEVAAADSAGIAILDAYAVEVLHVVLPLYVLADLLFATRRRGLPWWSVPVLTVYPLSWLLYTMVRGELVSDPSGLAAWWYPYPFLDPHGEGGWGSVALYILGIFVAFVAIGAGAIAIGRYRERRATRREAVVRTGVLHG</sequence>
<keyword evidence="1" id="KW-1133">Transmembrane helix</keyword>
<feature type="transmembrane region" description="Helical" evidence="1">
    <location>
        <begin position="201"/>
        <end position="223"/>
    </location>
</feature>
<keyword evidence="1" id="KW-0812">Transmembrane</keyword>
<feature type="transmembrane region" description="Helical" evidence="1">
    <location>
        <begin position="43"/>
        <end position="65"/>
    </location>
</feature>
<proteinExistence type="predicted"/>
<keyword evidence="1" id="KW-0472">Membrane</keyword>
<comment type="caution">
    <text evidence="2">The sequence shown here is derived from an EMBL/GenBank/DDBJ whole genome shotgun (WGS) entry which is preliminary data.</text>
</comment>